<accession>A0A4Q9JWZ4</accession>
<dbReference type="EMBL" id="QPGR01000003">
    <property type="protein sequence ID" value="TBR81860.1"/>
    <property type="molecule type" value="Genomic_DNA"/>
</dbReference>
<sequence length="34" mass="3998">MYDRAYSFNKGLAEVNLNGEWVYIDKRGNIAFKD</sequence>
<reference evidence="1 2" key="1">
    <citation type="submission" date="2018-07" db="EMBL/GenBank/DDBJ databases">
        <title>Campylobacter zealandensis sp. nov., isolated from birds and water in New Zealand.</title>
        <authorList>
            <person name="Wilkinson D.A."/>
            <person name="Biggs P.J."/>
            <person name="French N.P."/>
            <person name="Midwinter A.C."/>
        </authorList>
    </citation>
    <scope>NUCLEOTIDE SEQUENCE [LARGE SCALE GENOMIC DNA]</scope>
    <source>
        <strain evidence="1 2">B423b</strain>
    </source>
</reference>
<name>A0A4Q9JWZ4_9BACT</name>
<evidence type="ECO:0000313" key="2">
    <source>
        <dbReference type="Proteomes" id="UP000292583"/>
    </source>
</evidence>
<gene>
    <name evidence="1" type="ORF">DU473_02490</name>
</gene>
<evidence type="ECO:0000313" key="1">
    <source>
        <dbReference type="EMBL" id="TBR81860.1"/>
    </source>
</evidence>
<organism evidence="1 2">
    <name type="scientific">Campylobacter novaezeelandiae</name>
    <dbReference type="NCBI Taxonomy" id="2267891"/>
    <lineage>
        <taxon>Bacteria</taxon>
        <taxon>Pseudomonadati</taxon>
        <taxon>Campylobacterota</taxon>
        <taxon>Epsilonproteobacteria</taxon>
        <taxon>Campylobacterales</taxon>
        <taxon>Campylobacteraceae</taxon>
        <taxon>Campylobacter</taxon>
    </lineage>
</organism>
<comment type="caution">
    <text evidence="1">The sequence shown here is derived from an EMBL/GenBank/DDBJ whole genome shotgun (WGS) entry which is preliminary data.</text>
</comment>
<keyword evidence="2" id="KW-1185">Reference proteome</keyword>
<protein>
    <recommendedName>
        <fullName evidence="3">WG repeat-containing protein</fullName>
    </recommendedName>
</protein>
<dbReference type="Proteomes" id="UP000292583">
    <property type="component" value="Unassembled WGS sequence"/>
</dbReference>
<proteinExistence type="predicted"/>
<dbReference type="Pfam" id="PF14903">
    <property type="entry name" value="WG_beta_rep"/>
    <property type="match status" value="1"/>
</dbReference>
<dbReference type="RefSeq" id="WP_131186496.1">
    <property type="nucleotide sequence ID" value="NZ_QPGR01000003.1"/>
</dbReference>
<dbReference type="AlphaFoldDB" id="A0A4Q9JWZ4"/>
<evidence type="ECO:0008006" key="3">
    <source>
        <dbReference type="Google" id="ProtNLM"/>
    </source>
</evidence>
<dbReference type="InterPro" id="IPR032774">
    <property type="entry name" value="WG_beta_rep"/>
</dbReference>
<dbReference type="OrthoDB" id="2485468at2"/>